<reference evidence="7" key="2">
    <citation type="journal article" date="2021" name="PeerJ">
        <title>Extensive microbial diversity within the chicken gut microbiome revealed by metagenomics and culture.</title>
        <authorList>
            <person name="Gilroy R."/>
            <person name="Ravi A."/>
            <person name="Getino M."/>
            <person name="Pursley I."/>
            <person name="Horton D.L."/>
            <person name="Alikhan N.F."/>
            <person name="Baker D."/>
            <person name="Gharbi K."/>
            <person name="Hall N."/>
            <person name="Watson M."/>
            <person name="Adriaenssens E.M."/>
            <person name="Foster-Nyarko E."/>
            <person name="Jarju S."/>
            <person name="Secka A."/>
            <person name="Antonio M."/>
            <person name="Oren A."/>
            <person name="Chaudhuri R.R."/>
            <person name="La Ragione R."/>
            <person name="Hildebrand F."/>
            <person name="Pallen M.J."/>
        </authorList>
    </citation>
    <scope>NUCLEOTIDE SEQUENCE</scope>
    <source>
        <strain evidence="7">ChiSxjej2B14-8506</strain>
    </source>
</reference>
<feature type="domain" description="RNA polymerase sigma-70 region 2" evidence="5">
    <location>
        <begin position="11"/>
        <end position="78"/>
    </location>
</feature>
<dbReference type="GO" id="GO:0006352">
    <property type="term" value="P:DNA-templated transcription initiation"/>
    <property type="evidence" value="ECO:0007669"/>
    <property type="project" value="InterPro"/>
</dbReference>
<evidence type="ECO:0000256" key="2">
    <source>
        <dbReference type="ARBA" id="ARBA00023015"/>
    </source>
</evidence>
<sequence>MRSEQEVNDAIERYADTVRRICMVHLKNHADTEDIFQTVFLKYALSGTRFESQEHERAWLIRVTINACRDLLRSLWRRRTVALDDIVECAAELPPEHAEVLEAMLALPERYRDAVYLHYYEGYSAADTARLLRRNVNTVYTLLSRARQLLREKLGGEL</sequence>
<evidence type="ECO:0000259" key="6">
    <source>
        <dbReference type="Pfam" id="PF08281"/>
    </source>
</evidence>
<dbReference type="Proteomes" id="UP000824123">
    <property type="component" value="Unassembled WGS sequence"/>
</dbReference>
<dbReference type="InterPro" id="IPR013249">
    <property type="entry name" value="RNA_pol_sigma70_r4_t2"/>
</dbReference>
<organism evidence="7 8">
    <name type="scientific">Candidatus Fimadaptatus faecigallinarum</name>
    <dbReference type="NCBI Taxonomy" id="2840814"/>
    <lineage>
        <taxon>Bacteria</taxon>
        <taxon>Bacillati</taxon>
        <taxon>Bacillota</taxon>
        <taxon>Clostridia</taxon>
        <taxon>Eubacteriales</taxon>
        <taxon>Candidatus Fimadaptatus</taxon>
    </lineage>
</organism>
<dbReference type="InterPro" id="IPR014284">
    <property type="entry name" value="RNA_pol_sigma-70_dom"/>
</dbReference>
<gene>
    <name evidence="7" type="ORF">IAC59_00865</name>
</gene>
<dbReference type="InterPro" id="IPR013324">
    <property type="entry name" value="RNA_pol_sigma_r3/r4-like"/>
</dbReference>
<evidence type="ECO:0000256" key="3">
    <source>
        <dbReference type="ARBA" id="ARBA00023082"/>
    </source>
</evidence>
<dbReference type="PANTHER" id="PTHR43133:SF60">
    <property type="entry name" value="RNA POLYMERASE SIGMA FACTOR SIGV"/>
    <property type="match status" value="1"/>
</dbReference>
<dbReference type="InterPro" id="IPR036388">
    <property type="entry name" value="WH-like_DNA-bd_sf"/>
</dbReference>
<dbReference type="Gene3D" id="1.10.10.10">
    <property type="entry name" value="Winged helix-like DNA-binding domain superfamily/Winged helix DNA-binding domain"/>
    <property type="match status" value="1"/>
</dbReference>
<evidence type="ECO:0000259" key="5">
    <source>
        <dbReference type="Pfam" id="PF04542"/>
    </source>
</evidence>
<evidence type="ECO:0000313" key="8">
    <source>
        <dbReference type="Proteomes" id="UP000824123"/>
    </source>
</evidence>
<name>A0A9D1LPT8_9FIRM</name>
<evidence type="ECO:0000313" key="7">
    <source>
        <dbReference type="EMBL" id="HIU45793.1"/>
    </source>
</evidence>
<protein>
    <submittedName>
        <fullName evidence="7">Sigma-70 family RNA polymerase sigma factor</fullName>
    </submittedName>
</protein>
<dbReference type="GO" id="GO:0003677">
    <property type="term" value="F:DNA binding"/>
    <property type="evidence" value="ECO:0007669"/>
    <property type="project" value="InterPro"/>
</dbReference>
<keyword evidence="4" id="KW-0804">Transcription</keyword>
<dbReference type="CDD" id="cd06171">
    <property type="entry name" value="Sigma70_r4"/>
    <property type="match status" value="1"/>
</dbReference>
<dbReference type="EMBL" id="DVNK01000005">
    <property type="protein sequence ID" value="HIU45793.1"/>
    <property type="molecule type" value="Genomic_DNA"/>
</dbReference>
<keyword evidence="3" id="KW-0731">Sigma factor</keyword>
<keyword evidence="2" id="KW-0805">Transcription regulation</keyword>
<dbReference type="InterPro" id="IPR013325">
    <property type="entry name" value="RNA_pol_sigma_r2"/>
</dbReference>
<dbReference type="InterPro" id="IPR007627">
    <property type="entry name" value="RNA_pol_sigma70_r2"/>
</dbReference>
<dbReference type="AlphaFoldDB" id="A0A9D1LPT8"/>
<dbReference type="NCBIfam" id="TIGR02937">
    <property type="entry name" value="sigma70-ECF"/>
    <property type="match status" value="1"/>
</dbReference>
<comment type="caution">
    <text evidence="7">The sequence shown here is derived from an EMBL/GenBank/DDBJ whole genome shotgun (WGS) entry which is preliminary data.</text>
</comment>
<dbReference type="Pfam" id="PF04542">
    <property type="entry name" value="Sigma70_r2"/>
    <property type="match status" value="1"/>
</dbReference>
<proteinExistence type="inferred from homology"/>
<dbReference type="SUPFAM" id="SSF88946">
    <property type="entry name" value="Sigma2 domain of RNA polymerase sigma factors"/>
    <property type="match status" value="1"/>
</dbReference>
<accession>A0A9D1LPT8</accession>
<dbReference type="InterPro" id="IPR039425">
    <property type="entry name" value="RNA_pol_sigma-70-like"/>
</dbReference>
<dbReference type="PANTHER" id="PTHR43133">
    <property type="entry name" value="RNA POLYMERASE ECF-TYPE SIGMA FACTO"/>
    <property type="match status" value="1"/>
</dbReference>
<dbReference type="SUPFAM" id="SSF88659">
    <property type="entry name" value="Sigma3 and sigma4 domains of RNA polymerase sigma factors"/>
    <property type="match status" value="1"/>
</dbReference>
<dbReference type="Pfam" id="PF08281">
    <property type="entry name" value="Sigma70_r4_2"/>
    <property type="match status" value="1"/>
</dbReference>
<comment type="similarity">
    <text evidence="1">Belongs to the sigma-70 factor family. ECF subfamily.</text>
</comment>
<feature type="domain" description="RNA polymerase sigma factor 70 region 4 type 2" evidence="6">
    <location>
        <begin position="98"/>
        <end position="150"/>
    </location>
</feature>
<evidence type="ECO:0000256" key="1">
    <source>
        <dbReference type="ARBA" id="ARBA00010641"/>
    </source>
</evidence>
<dbReference type="Gene3D" id="1.10.1740.10">
    <property type="match status" value="1"/>
</dbReference>
<dbReference type="GO" id="GO:0016987">
    <property type="term" value="F:sigma factor activity"/>
    <property type="evidence" value="ECO:0007669"/>
    <property type="project" value="UniProtKB-KW"/>
</dbReference>
<evidence type="ECO:0000256" key="4">
    <source>
        <dbReference type="ARBA" id="ARBA00023163"/>
    </source>
</evidence>
<reference evidence="7" key="1">
    <citation type="submission" date="2020-10" db="EMBL/GenBank/DDBJ databases">
        <authorList>
            <person name="Gilroy R."/>
        </authorList>
    </citation>
    <scope>NUCLEOTIDE SEQUENCE</scope>
    <source>
        <strain evidence="7">ChiSxjej2B14-8506</strain>
    </source>
</reference>